<protein>
    <submittedName>
        <fullName evidence="2">Uncharacterized protein</fullName>
    </submittedName>
</protein>
<comment type="caution">
    <text evidence="2">The sequence shown here is derived from an EMBL/GenBank/DDBJ whole genome shotgun (WGS) entry which is preliminary data.</text>
</comment>
<evidence type="ECO:0000313" key="2">
    <source>
        <dbReference type="EMBL" id="TKA81524.1"/>
    </source>
</evidence>
<feature type="compositionally biased region" description="Low complexity" evidence="1">
    <location>
        <begin position="66"/>
        <end position="78"/>
    </location>
</feature>
<name>A0A4U0XUW1_9PEZI</name>
<feature type="compositionally biased region" description="Basic and acidic residues" evidence="1">
    <location>
        <begin position="110"/>
        <end position="122"/>
    </location>
</feature>
<dbReference type="AlphaFoldDB" id="A0A4U0XUW1"/>
<accession>A0A4U0XUW1</accession>
<gene>
    <name evidence="2" type="ORF">B0A55_02980</name>
</gene>
<keyword evidence="3" id="KW-1185">Reference proteome</keyword>
<dbReference type="Proteomes" id="UP000309340">
    <property type="component" value="Unassembled WGS sequence"/>
</dbReference>
<dbReference type="OrthoDB" id="3827941at2759"/>
<reference evidence="2 3" key="1">
    <citation type="submission" date="2017-03" db="EMBL/GenBank/DDBJ databases">
        <title>Genomes of endolithic fungi from Antarctica.</title>
        <authorList>
            <person name="Coleine C."/>
            <person name="Masonjones S."/>
            <person name="Stajich J.E."/>
        </authorList>
    </citation>
    <scope>NUCLEOTIDE SEQUENCE [LARGE SCALE GENOMIC DNA]</scope>
    <source>
        <strain evidence="2 3">CCFEE 5184</strain>
    </source>
</reference>
<evidence type="ECO:0000256" key="1">
    <source>
        <dbReference type="SAM" id="MobiDB-lite"/>
    </source>
</evidence>
<dbReference type="EMBL" id="NAJQ01000050">
    <property type="protein sequence ID" value="TKA81524.1"/>
    <property type="molecule type" value="Genomic_DNA"/>
</dbReference>
<proteinExistence type="predicted"/>
<feature type="region of interest" description="Disordered" evidence="1">
    <location>
        <begin position="1"/>
        <end position="148"/>
    </location>
</feature>
<organism evidence="2 3">
    <name type="scientific">Friedmanniomyces simplex</name>
    <dbReference type="NCBI Taxonomy" id="329884"/>
    <lineage>
        <taxon>Eukaryota</taxon>
        <taxon>Fungi</taxon>
        <taxon>Dikarya</taxon>
        <taxon>Ascomycota</taxon>
        <taxon>Pezizomycotina</taxon>
        <taxon>Dothideomycetes</taxon>
        <taxon>Dothideomycetidae</taxon>
        <taxon>Mycosphaerellales</taxon>
        <taxon>Teratosphaeriaceae</taxon>
        <taxon>Friedmanniomyces</taxon>
    </lineage>
</organism>
<evidence type="ECO:0000313" key="3">
    <source>
        <dbReference type="Proteomes" id="UP000309340"/>
    </source>
</evidence>
<sequence>MDATGSTAIRRRPTLEQTPSNPHVNADLDPSIPVEQNSADPKPMTGDQAKQLPPLQTQIQRESHPDPALSSPLDPLTSNNLHSPPAQVVKSQWEAHVDPGASADPSAVQEKNEVENELHSKVPESPATSESPTGKRSFMDMMGFTKSS</sequence>